<dbReference type="InterPro" id="IPR045002">
    <property type="entry name" value="Ech1-like"/>
</dbReference>
<comment type="pathway">
    <text evidence="1">Lipid metabolism; fatty acid beta-oxidation.</text>
</comment>
<dbReference type="SUPFAM" id="SSF52096">
    <property type="entry name" value="ClpP/crotonase"/>
    <property type="match status" value="1"/>
</dbReference>
<dbReference type="EMBL" id="KL198018">
    <property type="protein sequence ID" value="KDQ20187.1"/>
    <property type="molecule type" value="Genomic_DNA"/>
</dbReference>
<sequence length="279" mass="30004">MFTPAPEYSGKFVTSSLASNGVLLVELCRAPVNAFHQPMWEELHAIFGKIDLNGDIRAVILASSLKLFSAGLDITAQNLFVAPDPSRRALHLRNHILQFQAAISSIERCRQPVIGAVHGIAYGLSIDILAACDIRFAASSTSFAIKEVDVGLAADIGTLARLPKATGNSSLARELAMTARTFGPDEALRLGFISQVVQGGREEVLAKAVATADLIASKSPIAVVGTKHIMLHSRDHSVQENLDYTATWNQVMLQSTDLRDAFQAFLAKKPVRFGGLGKL</sequence>
<evidence type="ECO:0000256" key="3">
    <source>
        <dbReference type="ARBA" id="ARBA00022832"/>
    </source>
</evidence>
<dbReference type="CDD" id="cd06558">
    <property type="entry name" value="crotonase-like"/>
    <property type="match status" value="1"/>
</dbReference>
<evidence type="ECO:0000256" key="2">
    <source>
        <dbReference type="ARBA" id="ARBA00005254"/>
    </source>
</evidence>
<protein>
    <recommendedName>
        <fullName evidence="8">Enoyl-CoA hydratase</fullName>
    </recommendedName>
</protein>
<evidence type="ECO:0000313" key="6">
    <source>
        <dbReference type="EMBL" id="KDQ20187.1"/>
    </source>
</evidence>
<dbReference type="InterPro" id="IPR014748">
    <property type="entry name" value="Enoyl-CoA_hydra_C"/>
</dbReference>
<dbReference type="PANTHER" id="PTHR43149:SF1">
    <property type="entry name" value="DELTA(3,5)-DELTA(2,4)-DIENOYL-COA ISOMERASE, MITOCHONDRIAL"/>
    <property type="match status" value="1"/>
</dbReference>
<keyword evidence="3" id="KW-0276">Fatty acid metabolism</keyword>
<dbReference type="Pfam" id="PF00378">
    <property type="entry name" value="ECH_1"/>
    <property type="match status" value="1"/>
</dbReference>
<dbReference type="GO" id="GO:0006635">
    <property type="term" value="P:fatty acid beta-oxidation"/>
    <property type="evidence" value="ECO:0007669"/>
    <property type="project" value="UniProtKB-UniPathway"/>
</dbReference>
<proteinExistence type="inferred from homology"/>
<dbReference type="HOGENOM" id="CLU_009834_7_0_1"/>
<dbReference type="Proteomes" id="UP000027195">
    <property type="component" value="Unassembled WGS sequence"/>
</dbReference>
<dbReference type="Gene3D" id="1.10.12.10">
    <property type="entry name" value="Lyase 2-enoyl-coa Hydratase, Chain A, domain 2"/>
    <property type="match status" value="1"/>
</dbReference>
<evidence type="ECO:0008006" key="8">
    <source>
        <dbReference type="Google" id="ProtNLM"/>
    </source>
</evidence>
<dbReference type="PANTHER" id="PTHR43149">
    <property type="entry name" value="ENOYL-COA HYDRATASE"/>
    <property type="match status" value="1"/>
</dbReference>
<keyword evidence="5" id="KW-0413">Isomerase</keyword>
<dbReference type="OrthoDB" id="14970at2759"/>
<dbReference type="GO" id="GO:0005739">
    <property type="term" value="C:mitochondrion"/>
    <property type="evidence" value="ECO:0007669"/>
    <property type="project" value="TreeGrafter"/>
</dbReference>
<reference evidence="7" key="1">
    <citation type="journal article" date="2014" name="Proc. Natl. Acad. Sci. U.S.A.">
        <title>Extensive sampling of basidiomycete genomes demonstrates inadequacy of the white-rot/brown-rot paradigm for wood decay fungi.</title>
        <authorList>
            <person name="Riley R."/>
            <person name="Salamov A.A."/>
            <person name="Brown D.W."/>
            <person name="Nagy L.G."/>
            <person name="Floudas D."/>
            <person name="Held B.W."/>
            <person name="Levasseur A."/>
            <person name="Lombard V."/>
            <person name="Morin E."/>
            <person name="Otillar R."/>
            <person name="Lindquist E.A."/>
            <person name="Sun H."/>
            <person name="LaButti K.M."/>
            <person name="Schmutz J."/>
            <person name="Jabbour D."/>
            <person name="Luo H."/>
            <person name="Baker S.E."/>
            <person name="Pisabarro A.G."/>
            <person name="Walton J.D."/>
            <person name="Blanchette R.A."/>
            <person name="Henrissat B."/>
            <person name="Martin F."/>
            <person name="Cullen D."/>
            <person name="Hibbett D.S."/>
            <person name="Grigoriev I.V."/>
        </authorList>
    </citation>
    <scope>NUCLEOTIDE SEQUENCE [LARGE SCALE GENOMIC DNA]</scope>
    <source>
        <strain evidence="7">FD-172 SS1</strain>
    </source>
</reference>
<dbReference type="FunFam" id="1.10.12.10:FF:000004">
    <property type="entry name" value="Delta3,5-delta2,4-dienoyl-CoA isomerase"/>
    <property type="match status" value="1"/>
</dbReference>
<evidence type="ECO:0000256" key="4">
    <source>
        <dbReference type="ARBA" id="ARBA00023098"/>
    </source>
</evidence>
<keyword evidence="7" id="KW-1185">Reference proteome</keyword>
<evidence type="ECO:0000313" key="7">
    <source>
        <dbReference type="Proteomes" id="UP000027195"/>
    </source>
</evidence>
<dbReference type="UniPathway" id="UPA00659"/>
<comment type="similarity">
    <text evidence="2">Belongs to the enoyl-CoA hydratase/isomerase family.</text>
</comment>
<dbReference type="AlphaFoldDB" id="A0A067N7S9"/>
<dbReference type="STRING" id="930990.A0A067N7S9"/>
<organism evidence="6 7">
    <name type="scientific">Botryobasidium botryosum (strain FD-172 SS1)</name>
    <dbReference type="NCBI Taxonomy" id="930990"/>
    <lineage>
        <taxon>Eukaryota</taxon>
        <taxon>Fungi</taxon>
        <taxon>Dikarya</taxon>
        <taxon>Basidiomycota</taxon>
        <taxon>Agaricomycotina</taxon>
        <taxon>Agaricomycetes</taxon>
        <taxon>Cantharellales</taxon>
        <taxon>Botryobasidiaceae</taxon>
        <taxon>Botryobasidium</taxon>
    </lineage>
</organism>
<name>A0A067N7S9_BOTB1</name>
<evidence type="ECO:0000256" key="5">
    <source>
        <dbReference type="ARBA" id="ARBA00023235"/>
    </source>
</evidence>
<evidence type="ECO:0000256" key="1">
    <source>
        <dbReference type="ARBA" id="ARBA00005005"/>
    </source>
</evidence>
<dbReference type="InterPro" id="IPR029045">
    <property type="entry name" value="ClpP/crotonase-like_dom_sf"/>
</dbReference>
<dbReference type="InParanoid" id="A0A067N7S9"/>
<dbReference type="GO" id="GO:0051750">
    <property type="term" value="F:delta(3,5)-delta(2,4)-dienoyl-CoA isomerase activity"/>
    <property type="evidence" value="ECO:0007669"/>
    <property type="project" value="TreeGrafter"/>
</dbReference>
<gene>
    <name evidence="6" type="ORF">BOTBODRAFT_27596</name>
</gene>
<keyword evidence="4" id="KW-0443">Lipid metabolism</keyword>
<accession>A0A067N7S9</accession>
<dbReference type="InterPro" id="IPR001753">
    <property type="entry name" value="Enoyl-CoA_hydra/iso"/>
</dbReference>
<dbReference type="Gene3D" id="3.90.226.10">
    <property type="entry name" value="2-enoyl-CoA Hydratase, Chain A, domain 1"/>
    <property type="match status" value="1"/>
</dbReference>